<feature type="compositionally biased region" description="Basic and acidic residues" evidence="7">
    <location>
        <begin position="412"/>
        <end position="440"/>
    </location>
</feature>
<feature type="region of interest" description="Disordered" evidence="7">
    <location>
        <begin position="316"/>
        <end position="341"/>
    </location>
</feature>
<dbReference type="PANTHER" id="PTHR22950">
    <property type="entry name" value="AMINO ACID TRANSPORTER"/>
    <property type="match status" value="1"/>
</dbReference>
<feature type="compositionally biased region" description="Polar residues" evidence="7">
    <location>
        <begin position="731"/>
        <end position="741"/>
    </location>
</feature>
<feature type="domain" description="Amino acid transporter transmembrane" evidence="9">
    <location>
        <begin position="38"/>
        <end position="275"/>
    </location>
</feature>
<dbReference type="PANTHER" id="PTHR22950:SF668">
    <property type="entry name" value="AMINO ACID TRANSPORTER (EUROFUNG)"/>
    <property type="match status" value="1"/>
</dbReference>
<dbReference type="InterPro" id="IPR013057">
    <property type="entry name" value="AA_transpt_TM"/>
</dbReference>
<feature type="transmembrane region" description="Helical" evidence="8">
    <location>
        <begin position="257"/>
        <end position="279"/>
    </location>
</feature>
<feature type="transmembrane region" description="Helical" evidence="8">
    <location>
        <begin position="39"/>
        <end position="58"/>
    </location>
</feature>
<evidence type="ECO:0000256" key="7">
    <source>
        <dbReference type="SAM" id="MobiDB-lite"/>
    </source>
</evidence>
<dbReference type="AlphaFoldDB" id="A0A9P8GM04"/>
<keyword evidence="4 8" id="KW-1133">Transmembrane helix</keyword>
<feature type="region of interest" description="Disordered" evidence="7">
    <location>
        <begin position="713"/>
        <end position="957"/>
    </location>
</feature>
<evidence type="ECO:0000313" key="11">
    <source>
        <dbReference type="Proteomes" id="UP000767238"/>
    </source>
</evidence>
<dbReference type="GO" id="GO:0015179">
    <property type="term" value="F:L-amino acid transmembrane transporter activity"/>
    <property type="evidence" value="ECO:0007669"/>
    <property type="project" value="TreeGrafter"/>
</dbReference>
<evidence type="ECO:0000256" key="5">
    <source>
        <dbReference type="ARBA" id="ARBA00023136"/>
    </source>
</evidence>
<feature type="transmembrane region" description="Helical" evidence="8">
    <location>
        <begin position="123"/>
        <end position="146"/>
    </location>
</feature>
<evidence type="ECO:0000256" key="8">
    <source>
        <dbReference type="SAM" id="Phobius"/>
    </source>
</evidence>
<feature type="transmembrane region" description="Helical" evidence="8">
    <location>
        <begin position="183"/>
        <end position="201"/>
    </location>
</feature>
<evidence type="ECO:0000256" key="6">
    <source>
        <dbReference type="SAM" id="Coils"/>
    </source>
</evidence>
<feature type="compositionally biased region" description="Polar residues" evidence="7">
    <location>
        <begin position="831"/>
        <end position="858"/>
    </location>
</feature>
<feature type="compositionally biased region" description="Basic and acidic residues" evidence="7">
    <location>
        <begin position="919"/>
        <end position="929"/>
    </location>
</feature>
<feature type="transmembrane region" description="Helical" evidence="8">
    <location>
        <begin position="221"/>
        <end position="245"/>
    </location>
</feature>
<proteinExistence type="inferred from homology"/>
<feature type="coiled-coil region" evidence="6">
    <location>
        <begin position="633"/>
        <end position="667"/>
    </location>
</feature>
<name>A0A9P8GM04_AURME</name>
<evidence type="ECO:0000256" key="4">
    <source>
        <dbReference type="ARBA" id="ARBA00022989"/>
    </source>
</evidence>
<keyword evidence="5 8" id="KW-0472">Membrane</keyword>
<dbReference type="Proteomes" id="UP000767238">
    <property type="component" value="Unassembled WGS sequence"/>
</dbReference>
<feature type="region of interest" description="Disordered" evidence="7">
    <location>
        <begin position="969"/>
        <end position="1051"/>
    </location>
</feature>
<accession>A0A9P8GM04</accession>
<reference evidence="10" key="2">
    <citation type="submission" date="2021-08" db="EMBL/GenBank/DDBJ databases">
        <authorList>
            <person name="Gostincar C."/>
            <person name="Sun X."/>
            <person name="Song Z."/>
            <person name="Gunde-Cimerman N."/>
        </authorList>
    </citation>
    <scope>NUCLEOTIDE SEQUENCE</scope>
    <source>
        <strain evidence="10">EXF-8016</strain>
    </source>
</reference>
<feature type="compositionally biased region" description="Acidic residues" evidence="7">
    <location>
        <begin position="909"/>
        <end position="918"/>
    </location>
</feature>
<evidence type="ECO:0000259" key="9">
    <source>
        <dbReference type="Pfam" id="PF01490"/>
    </source>
</evidence>
<evidence type="ECO:0000313" key="10">
    <source>
        <dbReference type="EMBL" id="KAH0226480.1"/>
    </source>
</evidence>
<feature type="transmembrane region" description="Helical" evidence="8">
    <location>
        <begin position="152"/>
        <end position="171"/>
    </location>
</feature>
<feature type="compositionally biased region" description="Low complexity" evidence="7">
    <location>
        <begin position="742"/>
        <end position="756"/>
    </location>
</feature>
<dbReference type="GO" id="GO:0016020">
    <property type="term" value="C:membrane"/>
    <property type="evidence" value="ECO:0007669"/>
    <property type="project" value="UniProtKB-SubCell"/>
</dbReference>
<evidence type="ECO:0000256" key="1">
    <source>
        <dbReference type="ARBA" id="ARBA00004141"/>
    </source>
</evidence>
<feature type="non-terminal residue" evidence="10">
    <location>
        <position position="1051"/>
    </location>
</feature>
<evidence type="ECO:0000256" key="2">
    <source>
        <dbReference type="ARBA" id="ARBA00008066"/>
    </source>
</evidence>
<dbReference type="Pfam" id="PF01490">
    <property type="entry name" value="Aa_trans"/>
    <property type="match status" value="1"/>
</dbReference>
<sequence>MAPSKVSEIAADFTATDLGNDDREVFTDDKNHSIKYRTLSWPAAAVIMITEIVTGGTLTLPQAIAVVGLVPGTIIIVFCGIWALFTSFLLIDFKLNHPEVHNMGDAGFILFSPFGLGAVGREVLSAGTILFAITGVGSMCLLGQLALQTLSQGGMCAMSYLGIWTCITFLVSVPRTFGGGLQGLSVAACISVLVATLVAMIGSGVEPTPNRVVVATAPNSFYTAFLAITNPVLAYAGHFLFFTIISEMKVPRDSRKAAWALQVFSTTWYVIFGVFFSYLGGIVASAFASWYTYGLAGAFWWHDTHHLGDGWRRSSPSFRSANANPHEPRSAQQHSTSTDLQDLEPHPALRISRRQHFAILYAVEEAIRTPYPFTPVLEEEQEQMSDLMGDSTQGGGRSAPSIRTPRNIMADRLAREARRHAEATRQREGEQRSSDPDRRRAAAAAMESMAGPDPAQSSARSSEAPRGEAPSRQRSQSQSAQQGPKGQPTSGHRRTQTTSQPGLRVSSAPDPPQPTQSQDFGSEDVPQPGTHSSFPHAFERWENLSSHWEGLTSYWLRKIEGNFEEIRHTIPSAASMQRQIQDLSAAGANLFHGLVELQRLRASSERKFKRWFFEMRAEQEKWQEDRADLVGQINAERDLKEQAERTIEKMRKEVLFEKNRANEDRRELFIAKAEARRAWESLGDMEAKNSEIMTNLRQGIPTNIGGIQVVPMHATSTQETERRPTTAATTGQSPQYHQVRSQQPQQTHHVQQQYQPIVPDIQYRDDEPSPTNTDPFTESARAGQQLHHEPDMQQLESDVRQPYPSGSTPASTSTARTAISPHQQRRDLSPQEISPLSPNVTTTRPVIQPSQAATSGPLSDQPELFYQQPPGKVYLHSSPGSGTARSKTPVAEAVQGTRDLGSRPSYESDTTEGTEYEIDEHGAVRRDAQGRPVVYRNPSRGAGQNTSHVSSEEYDTAADVARERELAARYGVGMPPSQIPRAPTSSAEAMASFATSTADDVESAGYREAEPADYEGAGFGSDWEALQSRHHHPTRLSDVLEEDERSRTTAE</sequence>
<protein>
    <submittedName>
        <fullName evidence="10">Transmembrane amino acid transporter</fullName>
    </submittedName>
</protein>
<feature type="transmembrane region" description="Helical" evidence="8">
    <location>
        <begin position="64"/>
        <end position="91"/>
    </location>
</feature>
<feature type="compositionally biased region" description="Low complexity" evidence="7">
    <location>
        <begin position="802"/>
        <end position="821"/>
    </location>
</feature>
<evidence type="ECO:0000256" key="3">
    <source>
        <dbReference type="ARBA" id="ARBA00022692"/>
    </source>
</evidence>
<feature type="compositionally biased region" description="Low complexity" evidence="7">
    <location>
        <begin position="472"/>
        <end position="482"/>
    </location>
</feature>
<reference evidence="10" key="1">
    <citation type="journal article" date="2021" name="J Fungi (Basel)">
        <title>Virulence traits and population genomics of the black yeast Aureobasidium melanogenum.</title>
        <authorList>
            <person name="Cernosa A."/>
            <person name="Sun X."/>
            <person name="Gostincar C."/>
            <person name="Fang C."/>
            <person name="Gunde-Cimerman N."/>
            <person name="Song Z."/>
        </authorList>
    </citation>
    <scope>NUCLEOTIDE SEQUENCE</scope>
    <source>
        <strain evidence="10">EXF-8016</strain>
    </source>
</reference>
<feature type="region of interest" description="Disordered" evidence="7">
    <location>
        <begin position="380"/>
        <end position="534"/>
    </location>
</feature>
<feature type="compositionally biased region" description="Polar residues" evidence="7">
    <location>
        <begin position="983"/>
        <end position="998"/>
    </location>
</feature>
<comment type="subcellular location">
    <subcellularLocation>
        <location evidence="1">Membrane</location>
        <topology evidence="1">Multi-pass membrane protein</topology>
    </subcellularLocation>
</comment>
<keyword evidence="3 8" id="KW-0812">Transmembrane</keyword>
<comment type="caution">
    <text evidence="10">The sequence shown here is derived from an EMBL/GenBank/DDBJ whole genome shotgun (WGS) entry which is preliminary data.</text>
</comment>
<dbReference type="EMBL" id="JAHFYH010000012">
    <property type="protein sequence ID" value="KAH0226480.1"/>
    <property type="molecule type" value="Genomic_DNA"/>
</dbReference>
<organism evidence="10 11">
    <name type="scientific">Aureobasidium melanogenum</name>
    <name type="common">Aureobasidium pullulans var. melanogenum</name>
    <dbReference type="NCBI Taxonomy" id="46634"/>
    <lineage>
        <taxon>Eukaryota</taxon>
        <taxon>Fungi</taxon>
        <taxon>Dikarya</taxon>
        <taxon>Ascomycota</taxon>
        <taxon>Pezizomycotina</taxon>
        <taxon>Dothideomycetes</taxon>
        <taxon>Dothideomycetidae</taxon>
        <taxon>Dothideales</taxon>
        <taxon>Saccotheciaceae</taxon>
        <taxon>Aureobasidium</taxon>
    </lineage>
</organism>
<gene>
    <name evidence="10" type="ORF">KCV03_g2585</name>
</gene>
<feature type="compositionally biased region" description="Polar residues" evidence="7">
    <location>
        <begin position="330"/>
        <end position="340"/>
    </location>
</feature>
<keyword evidence="6" id="KW-0175">Coiled coil</keyword>
<comment type="similarity">
    <text evidence="2">Belongs to the amino acid/polyamine transporter 2 family.</text>
</comment>